<evidence type="ECO:0000313" key="1">
    <source>
        <dbReference type="EMBL" id="GAG49597.1"/>
    </source>
</evidence>
<dbReference type="EMBL" id="BARS01058587">
    <property type="protein sequence ID" value="GAG49597.1"/>
    <property type="molecule type" value="Genomic_DNA"/>
</dbReference>
<proteinExistence type="predicted"/>
<reference evidence="1" key="1">
    <citation type="journal article" date="2014" name="Front. Microbiol.">
        <title>High frequency of phylogenetically diverse reductive dehalogenase-homologous genes in deep subseafloor sedimentary metagenomes.</title>
        <authorList>
            <person name="Kawai M."/>
            <person name="Futagami T."/>
            <person name="Toyoda A."/>
            <person name="Takaki Y."/>
            <person name="Nishi S."/>
            <person name="Hori S."/>
            <person name="Arai W."/>
            <person name="Tsubouchi T."/>
            <person name="Morono Y."/>
            <person name="Uchiyama I."/>
            <person name="Ito T."/>
            <person name="Fujiyama A."/>
            <person name="Inagaki F."/>
            <person name="Takami H."/>
        </authorList>
    </citation>
    <scope>NUCLEOTIDE SEQUENCE</scope>
    <source>
        <strain evidence="1">Expedition CK06-06</strain>
    </source>
</reference>
<sequence>QCKIAVQNKNHYILKHKKCNDKFGLYNFHLINGGGIYKLNIGDTICFKCQENIEVLKCQNDVMIDILNKNMNKNSFKFSEFLDAKKKFFKVV</sequence>
<accession>X0YS03</accession>
<protein>
    <submittedName>
        <fullName evidence="1">Uncharacterized protein</fullName>
    </submittedName>
</protein>
<gene>
    <name evidence="1" type="ORF">S01H1_85356</name>
</gene>
<feature type="non-terminal residue" evidence="1">
    <location>
        <position position="1"/>
    </location>
</feature>
<comment type="caution">
    <text evidence="1">The sequence shown here is derived from an EMBL/GenBank/DDBJ whole genome shotgun (WGS) entry which is preliminary data.</text>
</comment>
<feature type="non-terminal residue" evidence="1">
    <location>
        <position position="92"/>
    </location>
</feature>
<dbReference type="AlphaFoldDB" id="X0YS03"/>
<organism evidence="1">
    <name type="scientific">marine sediment metagenome</name>
    <dbReference type="NCBI Taxonomy" id="412755"/>
    <lineage>
        <taxon>unclassified sequences</taxon>
        <taxon>metagenomes</taxon>
        <taxon>ecological metagenomes</taxon>
    </lineage>
</organism>
<name>X0YS03_9ZZZZ</name>